<reference evidence="2 3" key="1">
    <citation type="submission" date="2019-12" db="EMBL/GenBank/DDBJ databases">
        <title>Hymenobacter sp. HMF4947 Genome sequencing and assembly.</title>
        <authorList>
            <person name="Kang H."/>
            <person name="Cha I."/>
            <person name="Kim H."/>
            <person name="Joh K."/>
        </authorList>
    </citation>
    <scope>NUCLEOTIDE SEQUENCE [LARGE SCALE GENOMIC DNA]</scope>
    <source>
        <strain evidence="2 3">HMF4947</strain>
    </source>
</reference>
<dbReference type="EMBL" id="WQKZ01000004">
    <property type="protein sequence ID" value="MVN78313.1"/>
    <property type="molecule type" value="Genomic_DNA"/>
</dbReference>
<name>A0A7K1TIW7_9BACT</name>
<comment type="caution">
    <text evidence="2">The sequence shown here is derived from an EMBL/GenBank/DDBJ whole genome shotgun (WGS) entry which is preliminary data.</text>
</comment>
<evidence type="ECO:0000313" key="2">
    <source>
        <dbReference type="EMBL" id="MVN78313.1"/>
    </source>
</evidence>
<proteinExistence type="predicted"/>
<feature type="chain" id="PRO_5029526793" evidence="1">
    <location>
        <begin position="17"/>
        <end position="85"/>
    </location>
</feature>
<keyword evidence="3" id="KW-1185">Reference proteome</keyword>
<dbReference type="Proteomes" id="UP000441336">
    <property type="component" value="Unassembled WGS sequence"/>
</dbReference>
<evidence type="ECO:0000313" key="3">
    <source>
        <dbReference type="Proteomes" id="UP000441336"/>
    </source>
</evidence>
<sequence>MPRLLLLLLLALLSLADGPAAVGAPAAGHHPRYTAYKHRGDARKRWRRMGVIGRWRYRQRFKRKQQLKGHRGVIRVGKVKGSIQK</sequence>
<evidence type="ECO:0000256" key="1">
    <source>
        <dbReference type="SAM" id="SignalP"/>
    </source>
</evidence>
<feature type="signal peptide" evidence="1">
    <location>
        <begin position="1"/>
        <end position="16"/>
    </location>
</feature>
<accession>A0A7K1TIW7</accession>
<keyword evidence="1" id="KW-0732">Signal</keyword>
<organism evidence="2 3">
    <name type="scientific">Hymenobacter ginkgonis</name>
    <dbReference type="NCBI Taxonomy" id="2682976"/>
    <lineage>
        <taxon>Bacteria</taxon>
        <taxon>Pseudomonadati</taxon>
        <taxon>Bacteroidota</taxon>
        <taxon>Cytophagia</taxon>
        <taxon>Cytophagales</taxon>
        <taxon>Hymenobacteraceae</taxon>
        <taxon>Hymenobacter</taxon>
    </lineage>
</organism>
<protein>
    <submittedName>
        <fullName evidence="2">Uncharacterized protein</fullName>
    </submittedName>
</protein>
<dbReference type="RefSeq" id="WP_157568240.1">
    <property type="nucleotide sequence ID" value="NZ_WQKZ01000004.1"/>
</dbReference>
<dbReference type="AlphaFoldDB" id="A0A7K1TIW7"/>
<gene>
    <name evidence="2" type="ORF">GO988_18440</name>
</gene>